<organism evidence="2 3">
    <name type="scientific">Beta vulgaris subsp. vulgaris</name>
    <name type="common">Beet</name>
    <dbReference type="NCBI Taxonomy" id="3555"/>
    <lineage>
        <taxon>Eukaryota</taxon>
        <taxon>Viridiplantae</taxon>
        <taxon>Streptophyta</taxon>
        <taxon>Embryophyta</taxon>
        <taxon>Tracheophyta</taxon>
        <taxon>Spermatophyta</taxon>
        <taxon>Magnoliopsida</taxon>
        <taxon>eudicotyledons</taxon>
        <taxon>Gunneridae</taxon>
        <taxon>Pentapetalae</taxon>
        <taxon>Caryophyllales</taxon>
        <taxon>Chenopodiaceae</taxon>
        <taxon>Betoideae</taxon>
        <taxon>Beta</taxon>
    </lineage>
</organism>
<dbReference type="EMBL" id="KQ095716">
    <property type="protein sequence ID" value="KMS94151.1"/>
    <property type="molecule type" value="Genomic_DNA"/>
</dbReference>
<name>A0A0J8AZK2_BETVV</name>
<evidence type="ECO:0000256" key="1">
    <source>
        <dbReference type="SAM" id="MobiDB-lite"/>
    </source>
</evidence>
<dbReference type="Proteomes" id="UP000035740">
    <property type="component" value="Unassembled WGS sequence"/>
</dbReference>
<keyword evidence="3" id="KW-1185">Reference proteome</keyword>
<feature type="region of interest" description="Disordered" evidence="1">
    <location>
        <begin position="165"/>
        <end position="204"/>
    </location>
</feature>
<sequence length="204" mass="23200">LFLDGLGVMFTASPDPEPSETVNTNPDSDHHQNRRRLPRYLRPFHAPALRHRGQPYRAQVSMRLSRSGRQTAPGRVRRRVAGPLRDGRVQILSRLVWQLLNGQVMYALDEWRCDIERAADHAVAECPRINDVNREALLRAPLIWWYQGRNAMRSTGFLVSQYASPSQNGAGDGDANDDQASFDKRLLDDVDPDDESFFGTFRGE</sequence>
<protein>
    <submittedName>
        <fullName evidence="2">Uncharacterized protein</fullName>
    </submittedName>
</protein>
<gene>
    <name evidence="2" type="ORF">BVRB_024290</name>
</gene>
<evidence type="ECO:0000313" key="3">
    <source>
        <dbReference type="Proteomes" id="UP000035740"/>
    </source>
</evidence>
<proteinExistence type="predicted"/>
<feature type="region of interest" description="Disordered" evidence="1">
    <location>
        <begin position="11"/>
        <end position="36"/>
    </location>
</feature>
<reference evidence="2 3" key="1">
    <citation type="journal article" date="2014" name="Nature">
        <title>The genome of the recently domesticated crop plant sugar beet (Beta vulgaris).</title>
        <authorList>
            <person name="Dohm J.C."/>
            <person name="Minoche A.E."/>
            <person name="Holtgrawe D."/>
            <person name="Capella-Gutierrez S."/>
            <person name="Zakrzewski F."/>
            <person name="Tafer H."/>
            <person name="Rupp O."/>
            <person name="Sorensen T.R."/>
            <person name="Stracke R."/>
            <person name="Reinhardt R."/>
            <person name="Goesmann A."/>
            <person name="Kraft T."/>
            <person name="Schulz B."/>
            <person name="Stadler P.F."/>
            <person name="Schmidt T."/>
            <person name="Gabaldon T."/>
            <person name="Lehrach H."/>
            <person name="Weisshaar B."/>
            <person name="Himmelbauer H."/>
        </authorList>
    </citation>
    <scope>NUCLEOTIDE SEQUENCE [LARGE SCALE GENOMIC DNA]</scope>
    <source>
        <tissue evidence="2">Taproot</tissue>
    </source>
</reference>
<accession>A0A0J8AZK2</accession>
<feature type="non-terminal residue" evidence="2">
    <location>
        <position position="1"/>
    </location>
</feature>
<evidence type="ECO:0000313" key="2">
    <source>
        <dbReference type="EMBL" id="KMS94151.1"/>
    </source>
</evidence>
<dbReference type="AlphaFoldDB" id="A0A0J8AZK2"/>